<dbReference type="Proteomes" id="UP001144372">
    <property type="component" value="Unassembled WGS sequence"/>
</dbReference>
<dbReference type="PROSITE" id="PS00198">
    <property type="entry name" value="4FE4S_FER_1"/>
    <property type="match status" value="1"/>
</dbReference>
<sequence>MISEVLEYKPDTNQSFLEEVMERSGQNLLACYQCRRCAAGCPVGDETQGVTPDRLIRMILLGDRDQALENLLVWRCVSCYTCGTRCPNNIQTARINETLKQMSKERHLDPLSTKVAAFHSAFTTATGHFGRLNELEFMGMYELQINLKDLKNRNFKGLYQEMKEQAELGLTMKKNRRLHFGLQKVKGLDEIRRLYKKAKLKKADRVKVAEERGGR</sequence>
<dbReference type="EMBL" id="BSDR01000001">
    <property type="protein sequence ID" value="GLI35690.1"/>
    <property type="molecule type" value="Genomic_DNA"/>
</dbReference>
<dbReference type="GO" id="GO:0051536">
    <property type="term" value="F:iron-sulfur cluster binding"/>
    <property type="evidence" value="ECO:0007669"/>
    <property type="project" value="UniProtKB-KW"/>
</dbReference>
<keyword evidence="3" id="KW-0411">Iron-sulfur</keyword>
<accession>A0A9W6FVG4</accession>
<comment type="caution">
    <text evidence="4">The sequence shown here is derived from an EMBL/GenBank/DDBJ whole genome shotgun (WGS) entry which is preliminary data.</text>
</comment>
<evidence type="ECO:0000256" key="3">
    <source>
        <dbReference type="ARBA" id="ARBA00023014"/>
    </source>
</evidence>
<gene>
    <name evidence="4" type="ORF">DAMNIGENAA_31230</name>
</gene>
<keyword evidence="1" id="KW-0479">Metal-binding</keyword>
<evidence type="ECO:0000313" key="5">
    <source>
        <dbReference type="Proteomes" id="UP001144372"/>
    </source>
</evidence>
<dbReference type="AlphaFoldDB" id="A0A9W6FVG4"/>
<dbReference type="InterPro" id="IPR017900">
    <property type="entry name" value="4Fe4S_Fe_S_CS"/>
</dbReference>
<proteinExistence type="predicted"/>
<keyword evidence="2" id="KW-0408">Iron</keyword>
<keyword evidence="5" id="KW-1185">Reference proteome</keyword>
<dbReference type="RefSeq" id="WP_281795695.1">
    <property type="nucleotide sequence ID" value="NZ_BSDR01000001.1"/>
</dbReference>
<dbReference type="SUPFAM" id="SSF46548">
    <property type="entry name" value="alpha-helical ferredoxin"/>
    <property type="match status" value="1"/>
</dbReference>
<dbReference type="PANTHER" id="PTHR43255:SF2">
    <property type="entry name" value="HETERODISULFIDE REDUCTASE RELATED PROTEIN"/>
    <property type="match status" value="1"/>
</dbReference>
<dbReference type="Gene3D" id="1.10.1060.10">
    <property type="entry name" value="Alpha-helical ferredoxin"/>
    <property type="match status" value="1"/>
</dbReference>
<dbReference type="GO" id="GO:0005886">
    <property type="term" value="C:plasma membrane"/>
    <property type="evidence" value="ECO:0007669"/>
    <property type="project" value="TreeGrafter"/>
</dbReference>
<dbReference type="PANTHER" id="PTHR43255">
    <property type="entry name" value="IRON-SULFUR-BINDING OXIDOREDUCTASE FADF-RELATED-RELATED"/>
    <property type="match status" value="1"/>
</dbReference>
<dbReference type="InterPro" id="IPR009051">
    <property type="entry name" value="Helical_ferredxn"/>
</dbReference>
<name>A0A9W6FVG4_9BACT</name>
<protein>
    <recommendedName>
        <fullName evidence="6">Heterodisulfide reductase subunit C</fullName>
    </recommendedName>
</protein>
<evidence type="ECO:0000256" key="1">
    <source>
        <dbReference type="ARBA" id="ARBA00022723"/>
    </source>
</evidence>
<evidence type="ECO:0008006" key="6">
    <source>
        <dbReference type="Google" id="ProtNLM"/>
    </source>
</evidence>
<organism evidence="4 5">
    <name type="scientific">Desulforhabdus amnigena</name>
    <dbReference type="NCBI Taxonomy" id="40218"/>
    <lineage>
        <taxon>Bacteria</taxon>
        <taxon>Pseudomonadati</taxon>
        <taxon>Thermodesulfobacteriota</taxon>
        <taxon>Syntrophobacteria</taxon>
        <taxon>Syntrophobacterales</taxon>
        <taxon>Syntrophobacteraceae</taxon>
        <taxon>Desulforhabdus</taxon>
    </lineage>
</organism>
<dbReference type="Pfam" id="PF13534">
    <property type="entry name" value="Fer4_17"/>
    <property type="match status" value="1"/>
</dbReference>
<dbReference type="InterPro" id="IPR051460">
    <property type="entry name" value="HdrC_iron-sulfur_subunit"/>
</dbReference>
<reference evidence="4" key="1">
    <citation type="submission" date="2022-12" db="EMBL/GenBank/DDBJ databases">
        <title>Reference genome sequencing for broad-spectrum identification of bacterial and archaeal isolates by mass spectrometry.</title>
        <authorList>
            <person name="Sekiguchi Y."/>
            <person name="Tourlousse D.M."/>
        </authorList>
    </citation>
    <scope>NUCLEOTIDE SEQUENCE</scope>
    <source>
        <strain evidence="4">ASRB1</strain>
    </source>
</reference>
<dbReference type="GO" id="GO:0046872">
    <property type="term" value="F:metal ion binding"/>
    <property type="evidence" value="ECO:0007669"/>
    <property type="project" value="UniProtKB-KW"/>
</dbReference>
<evidence type="ECO:0000256" key="2">
    <source>
        <dbReference type="ARBA" id="ARBA00023004"/>
    </source>
</evidence>
<evidence type="ECO:0000313" key="4">
    <source>
        <dbReference type="EMBL" id="GLI35690.1"/>
    </source>
</evidence>